<keyword evidence="1" id="KW-1133">Transmembrane helix</keyword>
<dbReference type="EMBL" id="BLAL01000016">
    <property type="protein sequence ID" value="GES75368.1"/>
    <property type="molecule type" value="Genomic_DNA"/>
</dbReference>
<protein>
    <recommendedName>
        <fullName evidence="5">Adhesin domain-containing protein</fullName>
    </recommendedName>
</protein>
<organism evidence="2 4">
    <name type="scientific">Rhizophagus clarus</name>
    <dbReference type="NCBI Taxonomy" id="94130"/>
    <lineage>
        <taxon>Eukaryota</taxon>
        <taxon>Fungi</taxon>
        <taxon>Fungi incertae sedis</taxon>
        <taxon>Mucoromycota</taxon>
        <taxon>Glomeromycotina</taxon>
        <taxon>Glomeromycetes</taxon>
        <taxon>Glomerales</taxon>
        <taxon>Glomeraceae</taxon>
        <taxon>Rhizophagus</taxon>
    </lineage>
</organism>
<dbReference type="OrthoDB" id="5570013at2759"/>
<sequence length="482" mass="54421">MSFRPPYQGYGNYYYSYVQNGTHRTIIINENSNFPFDNTRRINYYTDGYTNSYTSGYTNNNFTNGLAAQQPFPDSVRIKFSAPPLKQHIVKKNHKFSKKSFAILLSLIVIFLFIKRSFTGNAFFSNGWHEPDIPWNGPKNFEVDTKEFKNLEIIVSGHAAQGDLFVTRSSNDNATSIIVKVEILLSDETLQNKVEIFPFYDSSNYILQVKTPDFCASPNCISTNINITFPRNLKEFGNFFINVINLNINNDDLKDITFDNINWKLNPSINVKNLKSREISVKSSGQISGNYYIDDYLLLQTSNSQINATTKSFSDSTPKSIKLFTSNSAIRGSFPSAKLFQAHTSNGGIDLKITQNNQQNTSKIVLDTNNGIISGVYDVSSEWHASTSNGNINAKLNLVNLYELVRISGMTSNGIIDTSISDSYKGRFHLQTSNGKTTIRGSYDNINYNVNTHSLKTGHKREYNNNELSLYSSNGKINLNFF</sequence>
<evidence type="ECO:0000313" key="2">
    <source>
        <dbReference type="EMBL" id="GBC09760.1"/>
    </source>
</evidence>
<reference evidence="2 4" key="1">
    <citation type="submission" date="2017-11" db="EMBL/GenBank/DDBJ databases">
        <title>The genome of Rhizophagus clarus HR1 reveals common genetic basis of auxotrophy among arbuscular mycorrhizal fungi.</title>
        <authorList>
            <person name="Kobayashi Y."/>
        </authorList>
    </citation>
    <scope>NUCLEOTIDE SEQUENCE [LARGE SCALE GENOMIC DNA]</scope>
    <source>
        <strain evidence="2 4">HR1</strain>
    </source>
</reference>
<reference evidence="3" key="2">
    <citation type="submission" date="2019-10" db="EMBL/GenBank/DDBJ databases">
        <title>Conservation and host-specific expression of non-tandemly repeated heterogenous ribosome RNA gene in arbuscular mycorrhizal fungi.</title>
        <authorList>
            <person name="Maeda T."/>
            <person name="Kobayashi Y."/>
            <person name="Nakagawa T."/>
            <person name="Ezawa T."/>
            <person name="Yamaguchi K."/>
            <person name="Bino T."/>
            <person name="Nishimoto Y."/>
            <person name="Shigenobu S."/>
            <person name="Kawaguchi M."/>
        </authorList>
    </citation>
    <scope>NUCLEOTIDE SEQUENCE</scope>
    <source>
        <strain evidence="3">HR1</strain>
    </source>
</reference>
<keyword evidence="4" id="KW-1185">Reference proteome</keyword>
<dbReference type="Proteomes" id="UP000615446">
    <property type="component" value="Unassembled WGS sequence"/>
</dbReference>
<dbReference type="STRING" id="94130.A0A2Z6SGT6"/>
<comment type="caution">
    <text evidence="2">The sequence shown here is derived from an EMBL/GenBank/DDBJ whole genome shotgun (WGS) entry which is preliminary data.</text>
</comment>
<dbReference type="AlphaFoldDB" id="A0A2Z6SGT6"/>
<evidence type="ECO:0000313" key="4">
    <source>
        <dbReference type="Proteomes" id="UP000247702"/>
    </source>
</evidence>
<evidence type="ECO:0008006" key="5">
    <source>
        <dbReference type="Google" id="ProtNLM"/>
    </source>
</evidence>
<gene>
    <name evidence="3" type="ORF">RCL2_000280900</name>
    <name evidence="2" type="ORF">RclHR1_00910010</name>
</gene>
<proteinExistence type="predicted"/>
<name>A0A2Z6SGT6_9GLOM</name>
<accession>A0A2Z6SGT6</accession>
<feature type="transmembrane region" description="Helical" evidence="1">
    <location>
        <begin position="101"/>
        <end position="118"/>
    </location>
</feature>
<evidence type="ECO:0000313" key="3">
    <source>
        <dbReference type="EMBL" id="GES75368.1"/>
    </source>
</evidence>
<keyword evidence="1" id="KW-0812">Transmembrane</keyword>
<dbReference type="EMBL" id="BEXD01004326">
    <property type="protein sequence ID" value="GBC09760.1"/>
    <property type="molecule type" value="Genomic_DNA"/>
</dbReference>
<dbReference type="Proteomes" id="UP000247702">
    <property type="component" value="Unassembled WGS sequence"/>
</dbReference>
<keyword evidence="1" id="KW-0472">Membrane</keyword>
<evidence type="ECO:0000256" key="1">
    <source>
        <dbReference type="SAM" id="Phobius"/>
    </source>
</evidence>